<dbReference type="InterPro" id="IPR006127">
    <property type="entry name" value="ZnuA-like"/>
</dbReference>
<evidence type="ECO:0000313" key="9">
    <source>
        <dbReference type="Proteomes" id="UP000242175"/>
    </source>
</evidence>
<dbReference type="InterPro" id="IPR006129">
    <property type="entry name" value="AdhesinB"/>
</dbReference>
<keyword evidence="5" id="KW-0862">Zinc</keyword>
<keyword evidence="5" id="KW-0406">Ion transport</keyword>
<proteinExistence type="inferred from homology"/>
<accession>A0A220VG13</accession>
<evidence type="ECO:0000313" key="8">
    <source>
        <dbReference type="EMBL" id="ASK79305.1"/>
    </source>
</evidence>
<dbReference type="Pfam" id="PF01297">
    <property type="entry name" value="ZnuA"/>
    <property type="match status" value="1"/>
</dbReference>
<dbReference type="GO" id="GO:0007155">
    <property type="term" value="P:cell adhesion"/>
    <property type="evidence" value="ECO:0007669"/>
    <property type="project" value="InterPro"/>
</dbReference>
<evidence type="ECO:0000256" key="7">
    <source>
        <dbReference type="SAM" id="SignalP"/>
    </source>
</evidence>
<dbReference type="PANTHER" id="PTHR42953">
    <property type="entry name" value="HIGH-AFFINITY ZINC UPTAKE SYSTEM PROTEIN ZNUA-RELATED"/>
    <property type="match status" value="1"/>
</dbReference>
<dbReference type="PRINTS" id="PR00690">
    <property type="entry name" value="ADHESNFAMILY"/>
</dbReference>
<dbReference type="GO" id="GO:0046872">
    <property type="term" value="F:metal ion binding"/>
    <property type="evidence" value="ECO:0007669"/>
    <property type="project" value="InterPro"/>
</dbReference>
<dbReference type="EMBL" id="CP022356">
    <property type="protein sequence ID" value="ASK79305.1"/>
    <property type="molecule type" value="Genomic_DNA"/>
</dbReference>
<keyword evidence="3 6" id="KW-0813">Transport</keyword>
<keyword evidence="9" id="KW-1185">Reference proteome</keyword>
<evidence type="ECO:0000256" key="6">
    <source>
        <dbReference type="RuleBase" id="RU003512"/>
    </source>
</evidence>
<dbReference type="OrthoDB" id="9793396at2"/>
<keyword evidence="5" id="KW-0864">Zinc transport</keyword>
<dbReference type="PANTHER" id="PTHR42953:SF3">
    <property type="entry name" value="HIGH-AFFINITY ZINC UPTAKE SYSTEM PROTEIN ZNUA"/>
    <property type="match status" value="1"/>
</dbReference>
<dbReference type="RefSeq" id="WP_089074213.1">
    <property type="nucleotide sequence ID" value="NZ_CBCSAM010000002.1"/>
</dbReference>
<keyword evidence="4 7" id="KW-0732">Signal</keyword>
<name>A0A220VG13_9GAMM</name>
<dbReference type="AlphaFoldDB" id="A0A220VG13"/>
<dbReference type="PRINTS" id="PR00691">
    <property type="entry name" value="ADHESINB"/>
</dbReference>
<dbReference type="Gene3D" id="3.40.50.1980">
    <property type="entry name" value="Nitrogenase molybdenum iron protein domain"/>
    <property type="match status" value="2"/>
</dbReference>
<protein>
    <recommendedName>
        <fullName evidence="2">High-affinity zinc uptake system protein ZnuA</fullName>
    </recommendedName>
</protein>
<dbReference type="InterPro" id="IPR050492">
    <property type="entry name" value="Bact_metal-bind_prot9"/>
</dbReference>
<feature type="signal peptide" evidence="7">
    <location>
        <begin position="1"/>
        <end position="24"/>
    </location>
</feature>
<organism evidence="8 9">
    <name type="scientific">Paraphotobacterium marinum</name>
    <dbReference type="NCBI Taxonomy" id="1755811"/>
    <lineage>
        <taxon>Bacteria</taxon>
        <taxon>Pseudomonadati</taxon>
        <taxon>Pseudomonadota</taxon>
        <taxon>Gammaproteobacteria</taxon>
        <taxon>Vibrionales</taxon>
        <taxon>Vibrionaceae</taxon>
        <taxon>Paraphotobacterium</taxon>
    </lineage>
</organism>
<evidence type="ECO:0000256" key="2">
    <source>
        <dbReference type="ARBA" id="ARBA00015915"/>
    </source>
</evidence>
<evidence type="ECO:0000256" key="1">
    <source>
        <dbReference type="ARBA" id="ARBA00011028"/>
    </source>
</evidence>
<reference evidence="8 9" key="1">
    <citation type="journal article" date="2016" name="Int. J. Syst. Evol. Microbiol.">
        <title>Paraphotobacterium marinum gen. nov., sp. nov., a member of the family Vibrionaceae, isolated from surface seawater.</title>
        <authorList>
            <person name="Huang Z."/>
            <person name="Dong C."/>
            <person name="Shao Z."/>
        </authorList>
    </citation>
    <scope>NUCLEOTIDE SEQUENCE [LARGE SCALE GENOMIC DNA]</scope>
    <source>
        <strain evidence="8 9">NSCS20N07D</strain>
    </source>
</reference>
<dbReference type="KEGG" id="pmai:CF386_09575"/>
<dbReference type="SUPFAM" id="SSF53807">
    <property type="entry name" value="Helical backbone' metal receptor"/>
    <property type="match status" value="1"/>
</dbReference>
<evidence type="ECO:0000256" key="4">
    <source>
        <dbReference type="ARBA" id="ARBA00022729"/>
    </source>
</evidence>
<sequence length="298" mass="33586">MKLRAIFFSILTLFVGFLSTQTFAEGHSEAEPMQVTVSILPQKYFLNEIGGKYVKVNVMVPPGAEPADYEPKPSQMTELSKSKLYFSIGVPFEKSWLNRFQGANPDMKIIKTEQGIEKMPLAFDDEGNRIPTSKGLMDPHVWLSPALVRIQAMNIRDALSDADPSHKEYYRQNYMKFAKKINSIDEQLVNIMSGIPASETSFITFHPAWGYFAADYGLHQLPIQVEGKEADMKHLQKLIDYAKKENIKVIFMEPQFSKKQAKVIANAIGGKVIAIDPLAEDWGKNLVSIAETFKATMK</sequence>
<comment type="similarity">
    <text evidence="1 6">Belongs to the bacterial solute-binding protein 9 family.</text>
</comment>
<evidence type="ECO:0000256" key="3">
    <source>
        <dbReference type="ARBA" id="ARBA00022448"/>
    </source>
</evidence>
<gene>
    <name evidence="8" type="ORF">CF386_09575</name>
</gene>
<evidence type="ECO:0000256" key="5">
    <source>
        <dbReference type="ARBA" id="ARBA00022906"/>
    </source>
</evidence>
<feature type="chain" id="PRO_5013393071" description="High-affinity zinc uptake system protein ZnuA" evidence="7">
    <location>
        <begin position="25"/>
        <end position="298"/>
    </location>
</feature>
<dbReference type="InterPro" id="IPR006128">
    <property type="entry name" value="Lipoprotein_PsaA-like"/>
</dbReference>
<dbReference type="GO" id="GO:0006829">
    <property type="term" value="P:zinc ion transport"/>
    <property type="evidence" value="ECO:0007669"/>
    <property type="project" value="UniProtKB-KW"/>
</dbReference>
<dbReference type="Proteomes" id="UP000242175">
    <property type="component" value="Chromosome small"/>
</dbReference>